<evidence type="ECO:0000259" key="1">
    <source>
        <dbReference type="PROSITE" id="PS50006"/>
    </source>
</evidence>
<sequence>MTASMSSSSESLCLWLALDRLTAADPEHYAIWVLKSPFPSGHVHHDRIWNHTLSQAWQTWQSMFSLRGLPQVPHIPSAYVPQLLLDENNDLSKSSQTNSYSSRLMQHLGLNLWQWLFDGPVQSSLDHSCGIAQGQSTVMRLRLEIRDPELISVPWEIMQSQPGRPAVALNQQILFSRTTSDVDPLADWGLDNGLKILLVVGHDDGGASDDRAAATLSLEKEADLLKNILESRADSRPGRRVVRQVDVLLQPSPAELVQHLERYRYNVFFYAGHGIPAPDGGLLFLQPNATLNGTELAQVLTRCRVKLAVFNTCWGAQPECSGQQAIPRSSLAEVLLHHGVPAVLAMRDSIADEEALSFIQKFAQALAERKPVDEAVAIARQHLLTLYKFNQPAWTLPVLYMHPDFDGELLTPMPTDITRLPGDSGIGGRAAAHTISIREIGGDGKVWPIYRGLMRVGRLPDNDLVIGEPWVSSKHAEIFYRRATAAEEASEPTYFLRDFSRYGTYYLSDEGWQQIHRQEIPLSSGTQLRFGSSDGCLLEFLIEPTGET</sequence>
<dbReference type="Pfam" id="PF12770">
    <property type="entry name" value="CHAT"/>
    <property type="match status" value="1"/>
</dbReference>
<dbReference type="Proteomes" id="UP000481033">
    <property type="component" value="Unassembled WGS sequence"/>
</dbReference>
<keyword evidence="3" id="KW-1185">Reference proteome</keyword>
<dbReference type="AlphaFoldDB" id="A0A6M0RLX9"/>
<dbReference type="CDD" id="cd00060">
    <property type="entry name" value="FHA"/>
    <property type="match status" value="1"/>
</dbReference>
<dbReference type="SUPFAM" id="SSF49879">
    <property type="entry name" value="SMAD/FHA domain"/>
    <property type="match status" value="1"/>
</dbReference>
<dbReference type="InterPro" id="IPR024983">
    <property type="entry name" value="CHAT_dom"/>
</dbReference>
<name>A0A6M0RLX9_9CYAN</name>
<comment type="caution">
    <text evidence="2">The sequence shown here is derived from an EMBL/GenBank/DDBJ whole genome shotgun (WGS) entry which is preliminary data.</text>
</comment>
<dbReference type="PROSITE" id="PS50006">
    <property type="entry name" value="FHA_DOMAIN"/>
    <property type="match status" value="1"/>
</dbReference>
<dbReference type="EMBL" id="QXHD01000004">
    <property type="protein sequence ID" value="NEZ56822.1"/>
    <property type="molecule type" value="Genomic_DNA"/>
</dbReference>
<feature type="domain" description="FHA" evidence="1">
    <location>
        <begin position="454"/>
        <end position="505"/>
    </location>
</feature>
<dbReference type="Pfam" id="PF00498">
    <property type="entry name" value="FHA"/>
    <property type="match status" value="1"/>
</dbReference>
<evidence type="ECO:0000313" key="2">
    <source>
        <dbReference type="EMBL" id="NEZ56822.1"/>
    </source>
</evidence>
<dbReference type="InterPro" id="IPR000253">
    <property type="entry name" value="FHA_dom"/>
</dbReference>
<proteinExistence type="predicted"/>
<protein>
    <submittedName>
        <fullName evidence="2">CHAT domain-containing protein</fullName>
    </submittedName>
</protein>
<accession>A0A6M0RLX9</accession>
<gene>
    <name evidence="2" type="ORF">DXZ20_14260</name>
</gene>
<evidence type="ECO:0000313" key="3">
    <source>
        <dbReference type="Proteomes" id="UP000481033"/>
    </source>
</evidence>
<dbReference type="Gene3D" id="2.60.200.20">
    <property type="match status" value="1"/>
</dbReference>
<reference evidence="2 3" key="1">
    <citation type="journal article" date="2020" name="Microb. Ecol.">
        <title>Ecogenomics of the Marine Benthic Filamentous Cyanobacterium Adonisia.</title>
        <authorList>
            <person name="Walter J.M."/>
            <person name="Coutinho F.H."/>
            <person name="Leomil L."/>
            <person name="Hargreaves P.I."/>
            <person name="Campeao M.E."/>
            <person name="Vieira V.V."/>
            <person name="Silva B.S."/>
            <person name="Fistarol G.O."/>
            <person name="Salomon P.S."/>
            <person name="Sawabe T."/>
            <person name="Mino S."/>
            <person name="Hosokawa M."/>
            <person name="Miyashita H."/>
            <person name="Maruyama F."/>
            <person name="van Verk M.C."/>
            <person name="Dutilh B.E."/>
            <person name="Thompson C.C."/>
            <person name="Thompson F.L."/>
        </authorList>
    </citation>
    <scope>NUCLEOTIDE SEQUENCE [LARGE SCALE GENOMIC DNA]</scope>
    <source>
        <strain evidence="2 3">CCMR0081</strain>
    </source>
</reference>
<dbReference type="InterPro" id="IPR008984">
    <property type="entry name" value="SMAD_FHA_dom_sf"/>
</dbReference>
<organism evidence="2 3">
    <name type="scientific">Adonisia turfae CCMR0081</name>
    <dbReference type="NCBI Taxonomy" id="2292702"/>
    <lineage>
        <taxon>Bacteria</taxon>
        <taxon>Bacillati</taxon>
        <taxon>Cyanobacteriota</taxon>
        <taxon>Adonisia</taxon>
        <taxon>Adonisia turfae</taxon>
    </lineage>
</organism>